<evidence type="ECO:0000256" key="6">
    <source>
        <dbReference type="ARBA" id="ARBA00023054"/>
    </source>
</evidence>
<keyword evidence="5" id="KW-0611">Plant defense</keyword>
<dbReference type="Pfam" id="PF18052">
    <property type="entry name" value="Rx_N"/>
    <property type="match status" value="1"/>
</dbReference>
<dbReference type="Gene3D" id="1.20.5.4130">
    <property type="match status" value="1"/>
</dbReference>
<accession>M8BWS8</accession>
<keyword evidence="4" id="KW-0547">Nucleotide-binding</keyword>
<dbReference type="GO" id="GO:0000166">
    <property type="term" value="F:nucleotide binding"/>
    <property type="evidence" value="ECO:0007669"/>
    <property type="project" value="UniProtKB-KW"/>
</dbReference>
<dbReference type="InterPro" id="IPR027417">
    <property type="entry name" value="P-loop_NTPase"/>
</dbReference>
<dbReference type="Gene3D" id="3.40.50.300">
    <property type="entry name" value="P-loop containing nucleotide triphosphate hydrolases"/>
    <property type="match status" value="1"/>
</dbReference>
<feature type="domain" description="NB-ARC" evidence="8">
    <location>
        <begin position="568"/>
        <end position="737"/>
    </location>
</feature>
<dbReference type="SUPFAM" id="SSF52540">
    <property type="entry name" value="P-loop containing nucleoside triphosphate hydrolases"/>
    <property type="match status" value="1"/>
</dbReference>
<reference evidence="12" key="1">
    <citation type="submission" date="2015-06" db="UniProtKB">
        <authorList>
            <consortium name="EnsemblPlants"/>
        </authorList>
    </citation>
    <scope>IDENTIFICATION</scope>
</reference>
<sequence length="1524" mass="173780">MAEFALGLTKAAVEGTLIRVKSAIEEETKLRVCVQDDLVFITGEFQMMQSFLRASNAGERASQNHVVRTWVRQLRDLAFDVEDCIEFIVHLDKASRWDWVRRLTSSLVCIASPPLPLDVAVEEIKRLKTRVEDVSQRNTRYNLMGGSDGVNDDHSSGQQHQLLMHPVAHGMAASLATFHDLMKVWKAMGKLHDHTLDLTKLINCQDSELRVISLWGGLQADVVGELGWASIMKKAYYDEDTCREFKNRAWIKLGTHHSFNPVEFLNNLLAHFTSHHHHRYHDDMSELMLQVSKHKYLIVIEQELSSVAEWNAIRMCLPDSKNGSRIAIFTKQLGLALLCTGEPYQISELECFSDDGYLCAIFPEACGPRSAMGEFIWQLRRRAGVISLFWDWGHGSDKRQFRRRLYRSTVDRLRALLPSVLDRVNFEYQYWHDISACPNDLAILAVSLLLESCPKDKRKTVEEKLNGMDNQDLFERCREFLTEHDYLIFFDMMDTQKGLESWDLIKQHLLCESTRATIVVLTRSKRVATYCVDGEECRALNLINVMKGFCGKHESSHKLLLGRTDEDKLLQGQMKEFPLVTFVWGIAGVGKSAIVSFFYDLVAFKYDMCGWVDVPHPFNLRDLCRSLLLDFYSDDVYAKETALIGMMEGQDPIQGCRKVLSENKCLLVIDGLQSTHDWDLIKSTLLFGPVSGSSTIVITREESIATYCADRKQDIINVKGLETGKALYLFRKITIDGKQLPSQAETISKLIVSKCGGIPEVIVAIGKYTREYIRDKKFLESINADFMGCLETNSVFPSLTSLFCWMQSYFDACSDELKPCIFYMAVFPADQSIRKSRLLRRWIAEGYSSGGGGTEEEKVEKLMSELMKLSILYQEQQKSTMIKSHCKVNGFFREYIKSRPMEDNLVFELEGNCSPSSQLTGQHLTISSSWDRDEIVFKSMDLSRLRSLTVFGEWRSFLICDKMKLLRVLDLEGTSSASDGTGSVTDEDLEKIVKQFPRLKFMSLRRCVLITYLPDALGSMRQLETLDVRHTSIVELPPAIITKLHKLQYIRAGNTIITAKEEEQQEENEEESEESESESESDLEEEDEEEKQEQEKENEEEQKQEKEEEEQEEEENEEEEEEQKQEKEEEQEEEENEEEEQQQEKEEEEQEQEKEEEVEEEDEQEKEDAEELGESEEEEESGESEEEEPQEQEYLQANISGSGLVQGASTGSWKKRVGDLKESCSWCLSKNVRRCRRVATNGGGVEVVPAAAHGIGKLTQLHTLGVVNIAGGRGGFLLLKELKKLTQLRKLGLSGINRKNWKDLCLTVSGHLPHLESLSLQLLLLEEDGSYDFASFDDISRPHKTLKSLKVFYTSTGGGAAAGAACIRPAWINQFPNLKRFNHEVRISSQDDIDSIEHCEWDSKYRYGETHISEFERGLAIKPTQQHLSFEEPPTLALNTLTIYCSSISSTVTFEKDIVIVKAISIYCCSSCGGSSCLQIVGLQHIECLEEVLVKGPCSKSFKKDLRRQLKKNEFKPVLKLYKS</sequence>
<name>M8BWS8_AEGTA</name>
<feature type="domain" description="Disease resistance protein winged helix" evidence="10">
    <location>
        <begin position="826"/>
        <end position="890"/>
    </location>
</feature>
<dbReference type="GO" id="GO:0098542">
    <property type="term" value="P:defense response to other organism"/>
    <property type="evidence" value="ECO:0007669"/>
    <property type="project" value="TreeGrafter"/>
</dbReference>
<evidence type="ECO:0000259" key="11">
    <source>
        <dbReference type="Pfam" id="PF23598"/>
    </source>
</evidence>
<evidence type="ECO:0000256" key="2">
    <source>
        <dbReference type="ARBA" id="ARBA00022614"/>
    </source>
</evidence>
<feature type="compositionally biased region" description="Acidic residues" evidence="7">
    <location>
        <begin position="1063"/>
        <end position="1100"/>
    </location>
</feature>
<keyword evidence="6" id="KW-0175">Coiled coil</keyword>
<dbReference type="PANTHER" id="PTHR23155:SF1135">
    <property type="entry name" value="OS08G0246300 PROTEIN"/>
    <property type="match status" value="1"/>
</dbReference>
<dbReference type="InterPro" id="IPR041118">
    <property type="entry name" value="Rx_N"/>
</dbReference>
<evidence type="ECO:0000259" key="8">
    <source>
        <dbReference type="Pfam" id="PF00931"/>
    </source>
</evidence>
<evidence type="ECO:0000259" key="10">
    <source>
        <dbReference type="Pfam" id="PF23559"/>
    </source>
</evidence>
<dbReference type="EnsemblPlants" id="EMT07398">
    <property type="protein sequence ID" value="EMT07398"/>
    <property type="gene ID" value="F775_17588"/>
</dbReference>
<evidence type="ECO:0000256" key="4">
    <source>
        <dbReference type="ARBA" id="ARBA00022741"/>
    </source>
</evidence>
<feature type="compositionally biased region" description="Acidic residues" evidence="7">
    <location>
        <begin position="1107"/>
        <end position="1191"/>
    </location>
</feature>
<dbReference type="Pfam" id="PF00931">
    <property type="entry name" value="NB-ARC"/>
    <property type="match status" value="2"/>
</dbReference>
<proteinExistence type="inferred from homology"/>
<feature type="domain" description="NB-ARC" evidence="8">
    <location>
        <begin position="224"/>
        <end position="355"/>
    </location>
</feature>
<dbReference type="InterPro" id="IPR058922">
    <property type="entry name" value="WHD_DRP"/>
</dbReference>
<comment type="similarity">
    <text evidence="1">Belongs to the disease resistance NB-LRR family.</text>
</comment>
<evidence type="ECO:0000313" key="12">
    <source>
        <dbReference type="EnsemblPlants" id="EMT07398"/>
    </source>
</evidence>
<dbReference type="InterPro" id="IPR002182">
    <property type="entry name" value="NB-ARC"/>
</dbReference>
<dbReference type="SUPFAM" id="SSF52058">
    <property type="entry name" value="L domain-like"/>
    <property type="match status" value="1"/>
</dbReference>
<feature type="region of interest" description="Disordered" evidence="7">
    <location>
        <begin position="1061"/>
        <end position="1192"/>
    </location>
</feature>
<dbReference type="CDD" id="cd14798">
    <property type="entry name" value="RX-CC_like"/>
    <property type="match status" value="1"/>
</dbReference>
<evidence type="ECO:0000259" key="9">
    <source>
        <dbReference type="Pfam" id="PF18052"/>
    </source>
</evidence>
<dbReference type="PANTHER" id="PTHR23155">
    <property type="entry name" value="DISEASE RESISTANCE PROTEIN RP"/>
    <property type="match status" value="1"/>
</dbReference>
<dbReference type="InterPro" id="IPR032675">
    <property type="entry name" value="LRR_dom_sf"/>
</dbReference>
<evidence type="ECO:0000256" key="5">
    <source>
        <dbReference type="ARBA" id="ARBA00022821"/>
    </source>
</evidence>
<evidence type="ECO:0000256" key="3">
    <source>
        <dbReference type="ARBA" id="ARBA00022737"/>
    </source>
</evidence>
<dbReference type="InterPro" id="IPR038005">
    <property type="entry name" value="RX-like_CC"/>
</dbReference>
<evidence type="ECO:0000256" key="7">
    <source>
        <dbReference type="SAM" id="MobiDB-lite"/>
    </source>
</evidence>
<dbReference type="InterPro" id="IPR036388">
    <property type="entry name" value="WH-like_DNA-bd_sf"/>
</dbReference>
<dbReference type="Pfam" id="PF23598">
    <property type="entry name" value="LRR_14"/>
    <property type="match status" value="1"/>
</dbReference>
<evidence type="ECO:0000256" key="1">
    <source>
        <dbReference type="ARBA" id="ARBA00008894"/>
    </source>
</evidence>
<dbReference type="InterPro" id="IPR044974">
    <property type="entry name" value="Disease_R_plants"/>
</dbReference>
<organism evidence="12">
    <name type="scientific">Aegilops tauschii</name>
    <name type="common">Tausch's goatgrass</name>
    <name type="synonym">Aegilops squarrosa</name>
    <dbReference type="NCBI Taxonomy" id="37682"/>
    <lineage>
        <taxon>Eukaryota</taxon>
        <taxon>Viridiplantae</taxon>
        <taxon>Streptophyta</taxon>
        <taxon>Embryophyta</taxon>
        <taxon>Tracheophyta</taxon>
        <taxon>Spermatophyta</taxon>
        <taxon>Magnoliopsida</taxon>
        <taxon>Liliopsida</taxon>
        <taxon>Poales</taxon>
        <taxon>Poaceae</taxon>
        <taxon>BOP clade</taxon>
        <taxon>Pooideae</taxon>
        <taxon>Triticodae</taxon>
        <taxon>Triticeae</taxon>
        <taxon>Triticinae</taxon>
        <taxon>Aegilops</taxon>
    </lineage>
</organism>
<dbReference type="PRINTS" id="PR00364">
    <property type="entry name" value="DISEASERSIST"/>
</dbReference>
<dbReference type="InterPro" id="IPR055414">
    <property type="entry name" value="LRR_R13L4/SHOC2-like"/>
</dbReference>
<dbReference type="ExpressionAtlas" id="M8BWS8">
    <property type="expression patterns" value="baseline"/>
</dbReference>
<feature type="domain" description="Disease resistance N-terminal" evidence="9">
    <location>
        <begin position="15"/>
        <end position="95"/>
    </location>
</feature>
<dbReference type="Pfam" id="PF23559">
    <property type="entry name" value="WHD_DRP"/>
    <property type="match status" value="1"/>
</dbReference>
<dbReference type="Gene3D" id="1.10.10.10">
    <property type="entry name" value="Winged helix-like DNA-binding domain superfamily/Winged helix DNA-binding domain"/>
    <property type="match status" value="1"/>
</dbReference>
<protein>
    <submittedName>
        <fullName evidence="12">Putative disease resistance protein RDL6/RF9</fullName>
    </submittedName>
</protein>
<feature type="domain" description="Disease resistance R13L4/SHOC-2-like LRR" evidence="11">
    <location>
        <begin position="945"/>
        <end position="1055"/>
    </location>
</feature>
<keyword evidence="2" id="KW-0433">Leucine-rich repeat</keyword>
<dbReference type="Gene3D" id="3.80.10.10">
    <property type="entry name" value="Ribonuclease Inhibitor"/>
    <property type="match status" value="2"/>
</dbReference>
<keyword evidence="3" id="KW-0677">Repeat</keyword>